<evidence type="ECO:0000256" key="1">
    <source>
        <dbReference type="ARBA" id="ARBA00023015"/>
    </source>
</evidence>
<dbReference type="GO" id="GO:0000976">
    <property type="term" value="F:transcription cis-regulatory region binding"/>
    <property type="evidence" value="ECO:0007669"/>
    <property type="project" value="TreeGrafter"/>
</dbReference>
<reference evidence="5 6" key="1">
    <citation type="submission" date="2019-03" db="EMBL/GenBank/DDBJ databases">
        <title>Seongchinamella monodicae gen. nov., sp. nov., a novel member of the Gammaproteobacteria isolated from a tidal mudflat of beach.</title>
        <authorList>
            <person name="Yang H.G."/>
            <person name="Kang J.W."/>
            <person name="Lee S.D."/>
        </authorList>
    </citation>
    <scope>NUCLEOTIDE SEQUENCE [LARGE SCALE GENOMIC DNA]</scope>
    <source>
        <strain evidence="5 6">GH4-78</strain>
    </source>
</reference>
<dbReference type="SUPFAM" id="SSF46689">
    <property type="entry name" value="Homeodomain-like"/>
    <property type="match status" value="1"/>
</dbReference>
<dbReference type="EMBL" id="SMSE01000003">
    <property type="protein sequence ID" value="TDG12547.1"/>
    <property type="molecule type" value="Genomic_DNA"/>
</dbReference>
<feature type="domain" description="HTH araC/xylS-type" evidence="4">
    <location>
        <begin position="235"/>
        <end position="332"/>
    </location>
</feature>
<dbReference type="SMART" id="SM00342">
    <property type="entry name" value="HTH_ARAC"/>
    <property type="match status" value="1"/>
</dbReference>
<dbReference type="PROSITE" id="PS01124">
    <property type="entry name" value="HTH_ARAC_FAMILY_2"/>
    <property type="match status" value="1"/>
</dbReference>
<dbReference type="AlphaFoldDB" id="A0A4R5LPT2"/>
<dbReference type="Pfam" id="PF12625">
    <property type="entry name" value="Arabinose_bd"/>
    <property type="match status" value="1"/>
</dbReference>
<dbReference type="GO" id="GO:0003700">
    <property type="term" value="F:DNA-binding transcription factor activity"/>
    <property type="evidence" value="ECO:0007669"/>
    <property type="project" value="InterPro"/>
</dbReference>
<protein>
    <submittedName>
        <fullName evidence="5">AraC family transcriptional regulator</fullName>
    </submittedName>
</protein>
<dbReference type="InterPro" id="IPR018060">
    <property type="entry name" value="HTH_AraC"/>
</dbReference>
<organism evidence="5 6">
    <name type="scientific">Seongchinamella unica</name>
    <dbReference type="NCBI Taxonomy" id="2547392"/>
    <lineage>
        <taxon>Bacteria</taxon>
        <taxon>Pseudomonadati</taxon>
        <taxon>Pseudomonadota</taxon>
        <taxon>Gammaproteobacteria</taxon>
        <taxon>Cellvibrionales</taxon>
        <taxon>Halieaceae</taxon>
        <taxon>Seongchinamella</taxon>
    </lineage>
</organism>
<dbReference type="PANTHER" id="PTHR47894">
    <property type="entry name" value="HTH-TYPE TRANSCRIPTIONAL REGULATOR GADX"/>
    <property type="match status" value="1"/>
</dbReference>
<keyword evidence="1" id="KW-0805">Transcription regulation</keyword>
<dbReference type="InterPro" id="IPR032687">
    <property type="entry name" value="AraC-type_N"/>
</dbReference>
<evidence type="ECO:0000256" key="3">
    <source>
        <dbReference type="ARBA" id="ARBA00023163"/>
    </source>
</evidence>
<evidence type="ECO:0000313" key="5">
    <source>
        <dbReference type="EMBL" id="TDG12547.1"/>
    </source>
</evidence>
<evidence type="ECO:0000259" key="4">
    <source>
        <dbReference type="PROSITE" id="PS01124"/>
    </source>
</evidence>
<accession>A0A4R5LPT2</accession>
<dbReference type="GO" id="GO:0005829">
    <property type="term" value="C:cytosol"/>
    <property type="evidence" value="ECO:0007669"/>
    <property type="project" value="TreeGrafter"/>
</dbReference>
<proteinExistence type="predicted"/>
<dbReference type="RefSeq" id="WP_133213434.1">
    <property type="nucleotide sequence ID" value="NZ_SMSE01000003.1"/>
</dbReference>
<gene>
    <name evidence="5" type="ORF">E2F43_13205</name>
</gene>
<comment type="caution">
    <text evidence="5">The sequence shown here is derived from an EMBL/GenBank/DDBJ whole genome shotgun (WGS) entry which is preliminary data.</text>
</comment>
<keyword evidence="3" id="KW-0804">Transcription</keyword>
<dbReference type="PANTHER" id="PTHR47894:SF1">
    <property type="entry name" value="HTH-TYPE TRANSCRIPTIONAL REGULATOR VQSM"/>
    <property type="match status" value="1"/>
</dbReference>
<evidence type="ECO:0000313" key="6">
    <source>
        <dbReference type="Proteomes" id="UP000295554"/>
    </source>
</evidence>
<dbReference type="OrthoDB" id="6816069at2"/>
<keyword evidence="2" id="KW-0238">DNA-binding</keyword>
<keyword evidence="6" id="KW-1185">Reference proteome</keyword>
<dbReference type="Pfam" id="PF12833">
    <property type="entry name" value="HTH_18"/>
    <property type="match status" value="1"/>
</dbReference>
<dbReference type="Gene3D" id="1.10.10.60">
    <property type="entry name" value="Homeodomain-like"/>
    <property type="match status" value="1"/>
</dbReference>
<dbReference type="InterPro" id="IPR009057">
    <property type="entry name" value="Homeodomain-like_sf"/>
</dbReference>
<evidence type="ECO:0000256" key="2">
    <source>
        <dbReference type="ARBA" id="ARBA00023125"/>
    </source>
</evidence>
<sequence>MPRPTTPAQYVLILIDLAEQAGCERSQLLAGTSLASTGVDNIGARVEDRDFNRLAQNALALTGNQALGMEMGMRMNLGAHAVLGQAFMTCRNLAEAIDLFLKYHHLLSANLNVDFKDDERYCCLTIQDNGPGDLPQHFIQESFFAAVLNTIRGLLNMPELQVRLELPYPEPAHSDLYRDVFGEELQFEAPQGRVIFPSELMQAQLPSSNPALRALYEQECARLLADLEEEDSVAQQTLRLLRKLEGQYPQMPTVARMLNFSPRTYRRRLQQEQESFQELLDRVRAEHATHYLKHTRLPLSTIAYMVGFNDASNFRRAYYKWTGNAPRDIRSGT</sequence>
<dbReference type="Proteomes" id="UP000295554">
    <property type="component" value="Unassembled WGS sequence"/>
</dbReference>
<name>A0A4R5LPT2_9GAMM</name>